<dbReference type="VEuPathDB" id="TriTrypDB:TcG_08868"/>
<evidence type="ECO:0000256" key="1">
    <source>
        <dbReference type="SAM" id="MobiDB-lite"/>
    </source>
</evidence>
<dbReference type="VEuPathDB" id="TriTrypDB:TCDM_12541"/>
<dbReference type="VEuPathDB" id="TriTrypDB:TcG_01810"/>
<evidence type="ECO:0000313" key="2">
    <source>
        <dbReference type="EMBL" id="PWU92377.1"/>
    </source>
</evidence>
<dbReference type="VEuPathDB" id="TriTrypDB:TcCL_Unassigned04644"/>
<dbReference type="VEuPathDB" id="TriTrypDB:TcYC6_0045200"/>
<organism evidence="2 3">
    <name type="scientific">Trypanosoma cruzi</name>
    <dbReference type="NCBI Taxonomy" id="5693"/>
    <lineage>
        <taxon>Eukaryota</taxon>
        <taxon>Discoba</taxon>
        <taxon>Euglenozoa</taxon>
        <taxon>Kinetoplastea</taxon>
        <taxon>Metakinetoplastina</taxon>
        <taxon>Trypanosomatida</taxon>
        <taxon>Trypanosomatidae</taxon>
        <taxon>Trypanosoma</taxon>
        <taxon>Schizotrypanum</taxon>
    </lineage>
</organism>
<dbReference type="SUPFAM" id="SSF56672">
    <property type="entry name" value="DNA/RNA polymerases"/>
    <property type="match status" value="1"/>
</dbReference>
<dbReference type="VEuPathDB" id="TriTrypDB:C3747_36g311"/>
<dbReference type="VEuPathDB" id="TriTrypDB:TCSYLVIO_006582"/>
<feature type="region of interest" description="Disordered" evidence="1">
    <location>
        <begin position="1"/>
        <end position="20"/>
    </location>
</feature>
<dbReference type="Proteomes" id="UP000246121">
    <property type="component" value="Unassembled WGS sequence"/>
</dbReference>
<dbReference type="VEuPathDB" id="TriTrypDB:C4B63_38g236"/>
<comment type="caution">
    <text evidence="2">The sequence shown here is derived from an EMBL/GenBank/DDBJ whole genome shotgun (WGS) entry which is preliminary data.</text>
</comment>
<protein>
    <recommendedName>
        <fullName evidence="4">Target of rapamycin (TOR) kinase 1</fullName>
    </recommendedName>
</protein>
<dbReference type="VEuPathDB" id="TriTrypDB:TCSYLVIO_009234"/>
<dbReference type="VEuPathDB" id="TriTrypDB:ECC02_004676"/>
<dbReference type="EMBL" id="PRFA01000038">
    <property type="protein sequence ID" value="PWU92377.1"/>
    <property type="molecule type" value="Genomic_DNA"/>
</dbReference>
<dbReference type="VEuPathDB" id="TriTrypDB:TcG_12265"/>
<dbReference type="VEuPathDB" id="TriTrypDB:ECC02_002662"/>
<dbReference type="InterPro" id="IPR052055">
    <property type="entry name" value="Hepadnavirus_pol/RT"/>
</dbReference>
<dbReference type="AlphaFoldDB" id="A0A2V2V797"/>
<reference evidence="2 3" key="1">
    <citation type="journal article" date="2018" name="Microb. Genom.">
        <title>Expanding an expanded genome: long-read sequencing of Trypanosoma cruzi.</title>
        <authorList>
            <person name="Berna L."/>
            <person name="Rodriguez M."/>
            <person name="Chiribao M.L."/>
            <person name="Parodi-Talice A."/>
            <person name="Pita S."/>
            <person name="Rijo G."/>
            <person name="Alvarez-Valin F."/>
            <person name="Robello C."/>
        </authorList>
    </citation>
    <scope>NUCLEOTIDE SEQUENCE [LARGE SCALE GENOMIC DNA]</scope>
    <source>
        <strain evidence="2 3">Dm28c</strain>
    </source>
</reference>
<feature type="compositionally biased region" description="Basic residues" evidence="1">
    <location>
        <begin position="1"/>
        <end position="10"/>
    </location>
</feature>
<dbReference type="VEuPathDB" id="TriTrypDB:TcBrA4_0117790"/>
<name>A0A2V2V797_TRYCR</name>
<dbReference type="VEuPathDB" id="TriTrypDB:TcG_08707"/>
<dbReference type="VEuPathDB" id="TriTrypDB:TcYC6_0067260"/>
<dbReference type="VEuPathDB" id="TriTrypDB:TcCL_ESM06220"/>
<dbReference type="VEuPathDB" id="TriTrypDB:TcBrA4_0048820"/>
<evidence type="ECO:0008006" key="4">
    <source>
        <dbReference type="Google" id="ProtNLM"/>
    </source>
</evidence>
<proteinExistence type="predicted"/>
<dbReference type="VEuPathDB" id="TriTrypDB:TCDM_07727"/>
<dbReference type="PANTHER" id="PTHR33050">
    <property type="entry name" value="REVERSE TRANSCRIPTASE DOMAIN-CONTAINING PROTEIN"/>
    <property type="match status" value="1"/>
</dbReference>
<evidence type="ECO:0000313" key="3">
    <source>
        <dbReference type="Proteomes" id="UP000246121"/>
    </source>
</evidence>
<dbReference type="VEuPathDB" id="TriTrypDB:C3747_119g138"/>
<dbReference type="VEuPathDB" id="TriTrypDB:Tc_MARK_2580"/>
<dbReference type="PANTHER" id="PTHR33050:SF7">
    <property type="entry name" value="RIBONUCLEASE H"/>
    <property type="match status" value="1"/>
</dbReference>
<sequence length="658" mass="73284">MQDTSRKRKAHESDDCSSRASFGSLECHCAFHKTRCVEARCSNRADIQFESTRDLAVGEARRPVRPSPEYCSIFGKVHHNADPGVVSGRIDVKGETAEGQEPWLRAEERFFHDFNHNHAATITRRATRTRLTTPHDERTIQLQQVNVPVLNLEWIKTRLNPATLERLMQVWGLVGRPPFPPSSSGKAREGSRRIPTADAHLLRKAGIIEDASSTITGGWIIPFSVVEEKTAGLRRRWIAWPRDKNRDDHYEANAPLLHISLFAACDGGGRFCLDVKSSFIVSLPREARHLFRCHVEDGTLVELTRLPMGYKASPEILQIITSTIAGVTTVVRPLWAAPPMVRIDVWIDNIRITGSKSEVTLWEAQVLRNADSCHASMGEERDSGATQYTFLGVQFDHTHRAVSLSEKFIRSVRAMPALNSLTIAEMEIMASRFLYAAAILGTRLCEYYFFIKAVRRRLSALNRGIVQETSPANLPPSAVGLGERLRHSIENNRKRNIKPTEKASAAIITDASLHGWGAVFIPDSGDVKIAGGKWERKPFLIMQAEARAVRLALSAFSAILPSTMDVWVDNTSLQGAANKGSSKSHALTWELQRIYEFLDSRGIQATFAYVRSAENPADGISRGRVFTLQDLAKGSGGVLWLEDPKVCHFVSNNISNPN</sequence>
<dbReference type="InterPro" id="IPR043502">
    <property type="entry name" value="DNA/RNA_pol_sf"/>
</dbReference>
<accession>A0A2V2V797</accession>
<gene>
    <name evidence="2" type="ORF">C4B63_38g236</name>
</gene>